<dbReference type="EMBL" id="NXLS01000003">
    <property type="protein sequence ID" value="RDU63273.1"/>
    <property type="molecule type" value="Genomic_DNA"/>
</dbReference>
<evidence type="ECO:0000256" key="6">
    <source>
        <dbReference type="SAM" id="Phobius"/>
    </source>
</evidence>
<evidence type="ECO:0000256" key="1">
    <source>
        <dbReference type="ARBA" id="ARBA00004651"/>
    </source>
</evidence>
<evidence type="ECO:0000313" key="9">
    <source>
        <dbReference type="Proteomes" id="UP000256650"/>
    </source>
</evidence>
<evidence type="ECO:0000256" key="3">
    <source>
        <dbReference type="ARBA" id="ARBA00022692"/>
    </source>
</evidence>
<keyword evidence="5 6" id="KW-0472">Membrane</keyword>
<evidence type="ECO:0000256" key="5">
    <source>
        <dbReference type="ARBA" id="ARBA00023136"/>
    </source>
</evidence>
<dbReference type="PANTHER" id="PTHR36115">
    <property type="entry name" value="PROLINE-RICH ANTIGEN HOMOLOG-RELATED"/>
    <property type="match status" value="1"/>
</dbReference>
<keyword evidence="2" id="KW-1003">Cell membrane</keyword>
<dbReference type="GO" id="GO:0005886">
    <property type="term" value="C:plasma membrane"/>
    <property type="evidence" value="ECO:0007669"/>
    <property type="project" value="UniProtKB-SubCell"/>
</dbReference>
<evidence type="ECO:0000313" key="8">
    <source>
        <dbReference type="EMBL" id="RDU63273.1"/>
    </source>
</evidence>
<protein>
    <submittedName>
        <fullName evidence="8">RDD family protein</fullName>
    </submittedName>
</protein>
<dbReference type="Proteomes" id="UP000256650">
    <property type="component" value="Unassembled WGS sequence"/>
</dbReference>
<dbReference type="OrthoDB" id="5358104at2"/>
<keyword evidence="4 6" id="KW-1133">Transmembrane helix</keyword>
<evidence type="ECO:0000256" key="2">
    <source>
        <dbReference type="ARBA" id="ARBA00022475"/>
    </source>
</evidence>
<accession>A0A3D8IDH2</accession>
<keyword evidence="9" id="KW-1185">Reference proteome</keyword>
<dbReference type="GeneID" id="82535416"/>
<organism evidence="8 9">
    <name type="scientific">Helicobacter ganmani</name>
    <dbReference type="NCBI Taxonomy" id="60246"/>
    <lineage>
        <taxon>Bacteria</taxon>
        <taxon>Pseudomonadati</taxon>
        <taxon>Campylobacterota</taxon>
        <taxon>Epsilonproteobacteria</taxon>
        <taxon>Campylobacterales</taxon>
        <taxon>Helicobacteraceae</taxon>
        <taxon>Helicobacter</taxon>
    </lineage>
</organism>
<comment type="caution">
    <text evidence="8">The sequence shown here is derived from an EMBL/GenBank/DDBJ whole genome shotgun (WGS) entry which is preliminary data.</text>
</comment>
<dbReference type="InterPro" id="IPR051791">
    <property type="entry name" value="Pra-immunoreactive"/>
</dbReference>
<comment type="subcellular location">
    <subcellularLocation>
        <location evidence="1">Cell membrane</location>
        <topology evidence="1">Multi-pass membrane protein</topology>
    </subcellularLocation>
</comment>
<reference evidence="8 9" key="1">
    <citation type="submission" date="2018-04" db="EMBL/GenBank/DDBJ databases">
        <title>Novel Campyloabacter and Helicobacter Species and Strains.</title>
        <authorList>
            <person name="Mannion A.J."/>
            <person name="Shen Z."/>
            <person name="Fox J.G."/>
        </authorList>
    </citation>
    <scope>NUCLEOTIDE SEQUENCE [LARGE SCALE GENOMIC DNA]</scope>
    <source>
        <strain evidence="8 9">MIT 99-5101</strain>
    </source>
</reference>
<keyword evidence="3 6" id="KW-0812">Transmembrane</keyword>
<dbReference type="Pfam" id="PF06271">
    <property type="entry name" value="RDD"/>
    <property type="match status" value="1"/>
</dbReference>
<dbReference type="AlphaFoldDB" id="A0A3D8IDH2"/>
<sequence length="156" mass="18094">MNTNKIEEILAREEIEVAPYWKRIVAHLIDDLLLSMVIIGIYWDSIMQNTGDVEAMLAIVSSSWAILYGIRILYHWLFVQFYGATIGKIVVKIRVIELGLLDNPSFWQAFLRSLLRTLNEFLMYLPFFYIFANPLKRGLHDIAANTLVVELKPYNA</sequence>
<dbReference type="InterPro" id="IPR010432">
    <property type="entry name" value="RDD"/>
</dbReference>
<proteinExistence type="predicted"/>
<evidence type="ECO:0000256" key="4">
    <source>
        <dbReference type="ARBA" id="ARBA00022989"/>
    </source>
</evidence>
<feature type="transmembrane region" description="Helical" evidence="6">
    <location>
        <begin position="24"/>
        <end position="43"/>
    </location>
</feature>
<feature type="domain" description="RDD" evidence="7">
    <location>
        <begin position="17"/>
        <end position="145"/>
    </location>
</feature>
<name>A0A3D8IDH2_9HELI</name>
<dbReference type="RefSeq" id="WP_115551302.1">
    <property type="nucleotide sequence ID" value="NZ_CAONBV010000006.1"/>
</dbReference>
<evidence type="ECO:0000259" key="7">
    <source>
        <dbReference type="Pfam" id="PF06271"/>
    </source>
</evidence>
<feature type="transmembrane region" description="Helical" evidence="6">
    <location>
        <begin position="55"/>
        <end position="74"/>
    </location>
</feature>
<gene>
    <name evidence="8" type="ORF">CQA43_03850</name>
</gene>